<organism evidence="1">
    <name type="scientific">hydrothermal vent metagenome</name>
    <dbReference type="NCBI Taxonomy" id="652676"/>
    <lineage>
        <taxon>unclassified sequences</taxon>
        <taxon>metagenomes</taxon>
        <taxon>ecological metagenomes</taxon>
    </lineage>
</organism>
<keyword evidence="1" id="KW-0328">Glycosyltransferase</keyword>
<reference evidence="1" key="1">
    <citation type="submission" date="2018-06" db="EMBL/GenBank/DDBJ databases">
        <authorList>
            <person name="Zhirakovskaya E."/>
        </authorList>
    </citation>
    <scope>NUCLEOTIDE SEQUENCE</scope>
</reference>
<dbReference type="SUPFAM" id="SSF53448">
    <property type="entry name" value="Nucleotide-diphospho-sugar transferases"/>
    <property type="match status" value="1"/>
</dbReference>
<dbReference type="GO" id="GO:0016757">
    <property type="term" value="F:glycosyltransferase activity"/>
    <property type="evidence" value="ECO:0007669"/>
    <property type="project" value="UniProtKB-KW"/>
</dbReference>
<sequence>MQYPHARILVFCKAPQAGKVKTRLAKNIGETAAKIVHEHLARHCLQQMLGFAVAPVELWCAPDTDHDFFSYCHTELGIPLKQQVGNDLGQRMQHAINETLRNHAPVVLIGTDCPALTADYLQSACFAASQNKTVIVPAEDGGYVLLGMNKLQPELFVDMPWGTSQVYAKTMTRVTGEVETLMPLWDIDYITDLRRLSATDDIPLGEQFQTYLKTLTLS</sequence>
<dbReference type="InterPro" id="IPR018641">
    <property type="entry name" value="Trfase_1_rSAM/seldom-assoc"/>
</dbReference>
<gene>
    <name evidence="1" type="ORF">MNBD_GAMMA19-1299</name>
</gene>
<dbReference type="PANTHER" id="PTHR36529">
    <property type="entry name" value="SLL1095 PROTEIN"/>
    <property type="match status" value="1"/>
</dbReference>
<dbReference type="EMBL" id="UOFV01000097">
    <property type="protein sequence ID" value="VAW96773.1"/>
    <property type="molecule type" value="Genomic_DNA"/>
</dbReference>
<protein>
    <submittedName>
        <fullName evidence="1">Glycosyltransferase</fullName>
        <ecNumber evidence="1">2.4.1.-</ecNumber>
    </submittedName>
</protein>
<dbReference type="Pfam" id="PF09837">
    <property type="entry name" value="DUF2064"/>
    <property type="match status" value="1"/>
</dbReference>
<evidence type="ECO:0000313" key="1">
    <source>
        <dbReference type="EMBL" id="VAW96773.1"/>
    </source>
</evidence>
<dbReference type="NCBIfam" id="TIGR04282">
    <property type="entry name" value="glyco_like_cofC"/>
    <property type="match status" value="1"/>
</dbReference>
<dbReference type="Gene3D" id="3.90.550.10">
    <property type="entry name" value="Spore Coat Polysaccharide Biosynthesis Protein SpsA, Chain A"/>
    <property type="match status" value="1"/>
</dbReference>
<name>A0A3B1A9S5_9ZZZZ</name>
<dbReference type="AlphaFoldDB" id="A0A3B1A9S5"/>
<dbReference type="InterPro" id="IPR029044">
    <property type="entry name" value="Nucleotide-diphossugar_trans"/>
</dbReference>
<dbReference type="EC" id="2.4.1.-" evidence="1"/>
<keyword evidence="1" id="KW-0808">Transferase</keyword>
<dbReference type="PANTHER" id="PTHR36529:SF1">
    <property type="entry name" value="GLYCOSYLTRANSFERASE"/>
    <property type="match status" value="1"/>
</dbReference>
<accession>A0A3B1A9S5</accession>
<proteinExistence type="predicted"/>